<keyword evidence="2" id="KW-1185">Reference proteome</keyword>
<protein>
    <recommendedName>
        <fullName evidence="3">Ribosome modulation factor</fullName>
    </recommendedName>
</protein>
<organism evidence="1 2">
    <name type="scientific">Streptomyces griseomycini</name>
    <dbReference type="NCBI Taxonomy" id="66895"/>
    <lineage>
        <taxon>Bacteria</taxon>
        <taxon>Bacillati</taxon>
        <taxon>Actinomycetota</taxon>
        <taxon>Actinomycetes</taxon>
        <taxon>Kitasatosporales</taxon>
        <taxon>Streptomycetaceae</taxon>
        <taxon>Streptomyces</taxon>
    </lineage>
</organism>
<evidence type="ECO:0000313" key="1">
    <source>
        <dbReference type="EMBL" id="MBB4902522.1"/>
    </source>
</evidence>
<comment type="caution">
    <text evidence="1">The sequence shown here is derived from an EMBL/GenBank/DDBJ whole genome shotgun (WGS) entry which is preliminary data.</text>
</comment>
<sequence>MQLDRQAYLVRFNEGKAAYAAGDPSDACPYDRIGDKEQRFGYRYWTRGWNAARSQAEAHPQQSAPRTGH</sequence>
<dbReference type="AlphaFoldDB" id="A0A7W7PWA6"/>
<name>A0A7W7PWA6_9ACTN</name>
<dbReference type="Proteomes" id="UP000579523">
    <property type="component" value="Unassembled WGS sequence"/>
</dbReference>
<dbReference type="EMBL" id="JACHJI010000017">
    <property type="protein sequence ID" value="MBB4902522.1"/>
    <property type="molecule type" value="Genomic_DNA"/>
</dbReference>
<accession>A0A7W7PWA6</accession>
<proteinExistence type="predicted"/>
<gene>
    <name evidence="1" type="ORF">FHS37_006619</name>
</gene>
<evidence type="ECO:0000313" key="2">
    <source>
        <dbReference type="Proteomes" id="UP000579523"/>
    </source>
</evidence>
<reference evidence="1 2" key="1">
    <citation type="submission" date="2020-08" db="EMBL/GenBank/DDBJ databases">
        <title>Genomic Encyclopedia of Type Strains, Phase III (KMG-III): the genomes of soil and plant-associated and newly described type strains.</title>
        <authorList>
            <person name="Whitman W."/>
        </authorList>
    </citation>
    <scope>NUCLEOTIDE SEQUENCE [LARGE SCALE GENOMIC DNA]</scope>
    <source>
        <strain evidence="1 2">CECT 3273</strain>
    </source>
</reference>
<dbReference type="RefSeq" id="WP_184827915.1">
    <property type="nucleotide sequence ID" value="NZ_BMTK01000031.1"/>
</dbReference>
<evidence type="ECO:0008006" key="3">
    <source>
        <dbReference type="Google" id="ProtNLM"/>
    </source>
</evidence>